<dbReference type="GO" id="GO:0003677">
    <property type="term" value="F:DNA binding"/>
    <property type="evidence" value="ECO:0007669"/>
    <property type="project" value="InterPro"/>
</dbReference>
<dbReference type="InterPro" id="IPR010982">
    <property type="entry name" value="Lambda_DNA-bd_dom_sf"/>
</dbReference>
<dbReference type="CDD" id="cd00093">
    <property type="entry name" value="HTH_XRE"/>
    <property type="match status" value="1"/>
</dbReference>
<reference evidence="2" key="1">
    <citation type="submission" date="2019-08" db="EMBL/GenBank/DDBJ databases">
        <authorList>
            <person name="Kucharzyk K."/>
            <person name="Murdoch R.W."/>
            <person name="Higgins S."/>
            <person name="Loffler F."/>
        </authorList>
    </citation>
    <scope>NUCLEOTIDE SEQUENCE</scope>
</reference>
<comment type="caution">
    <text evidence="2">The sequence shown here is derived from an EMBL/GenBank/DDBJ whole genome shotgun (WGS) entry which is preliminary data.</text>
</comment>
<dbReference type="EMBL" id="VSSQ01058675">
    <property type="protein sequence ID" value="MPN12343.1"/>
    <property type="molecule type" value="Genomic_DNA"/>
</dbReference>
<sequence>MNNDETTGLFHDRLREAYEASGMPVKEIAYRSGVKKLTIDNWLTPSKKTMPKVTEAAKVARAIGTTVEYLVFGVEPKAVPERLRKLVDLLSGMGSDDLEAILIMAQTLQERSKKKKPPIQSAS</sequence>
<accession>A0A645FJC7</accession>
<dbReference type="SUPFAM" id="SSF47413">
    <property type="entry name" value="lambda repressor-like DNA-binding domains"/>
    <property type="match status" value="1"/>
</dbReference>
<name>A0A645FJC7_9ZZZZ</name>
<evidence type="ECO:0000313" key="2">
    <source>
        <dbReference type="EMBL" id="MPN12343.1"/>
    </source>
</evidence>
<dbReference type="Gene3D" id="1.10.260.40">
    <property type="entry name" value="lambda repressor-like DNA-binding domains"/>
    <property type="match status" value="1"/>
</dbReference>
<dbReference type="AlphaFoldDB" id="A0A645FJC7"/>
<feature type="domain" description="HTH cro/C1-type" evidence="1">
    <location>
        <begin position="14"/>
        <end position="70"/>
    </location>
</feature>
<gene>
    <name evidence="2" type="ORF">SDC9_159659</name>
</gene>
<dbReference type="SMART" id="SM00530">
    <property type="entry name" value="HTH_XRE"/>
    <property type="match status" value="1"/>
</dbReference>
<protein>
    <recommendedName>
        <fullName evidence="1">HTH cro/C1-type domain-containing protein</fullName>
    </recommendedName>
</protein>
<organism evidence="2">
    <name type="scientific">bioreactor metagenome</name>
    <dbReference type="NCBI Taxonomy" id="1076179"/>
    <lineage>
        <taxon>unclassified sequences</taxon>
        <taxon>metagenomes</taxon>
        <taxon>ecological metagenomes</taxon>
    </lineage>
</organism>
<proteinExistence type="predicted"/>
<evidence type="ECO:0000259" key="1">
    <source>
        <dbReference type="PROSITE" id="PS50943"/>
    </source>
</evidence>
<dbReference type="PROSITE" id="PS50943">
    <property type="entry name" value="HTH_CROC1"/>
    <property type="match status" value="1"/>
</dbReference>
<dbReference type="InterPro" id="IPR001387">
    <property type="entry name" value="Cro/C1-type_HTH"/>
</dbReference>